<dbReference type="SUPFAM" id="SSF56235">
    <property type="entry name" value="N-terminal nucleophile aminohydrolases (Ntn hydrolases)"/>
    <property type="match status" value="1"/>
</dbReference>
<dbReference type="InterPro" id="IPR047794">
    <property type="entry name" value="C45_proenzyme-like"/>
</dbReference>
<proteinExistence type="predicted"/>
<dbReference type="Pfam" id="PF03417">
    <property type="entry name" value="AAT"/>
    <property type="match status" value="1"/>
</dbReference>
<dbReference type="EMBL" id="MECQ01000001">
    <property type="protein sequence ID" value="ODV56507.1"/>
    <property type="molecule type" value="Genomic_DNA"/>
</dbReference>
<accession>A0A1E4R7P8</accession>
<dbReference type="PANTHER" id="PTHR34180">
    <property type="entry name" value="PEPTIDASE C45"/>
    <property type="match status" value="1"/>
</dbReference>
<dbReference type="RefSeq" id="WP_069481499.1">
    <property type="nucleotide sequence ID" value="NZ_KV766182.1"/>
</dbReference>
<dbReference type="InterPro" id="IPR029055">
    <property type="entry name" value="Ntn_hydrolases_N"/>
</dbReference>
<evidence type="ECO:0000313" key="3">
    <source>
        <dbReference type="Proteomes" id="UP000094784"/>
    </source>
</evidence>
<dbReference type="NCBIfam" id="NF040521">
    <property type="entry name" value="C45_proenzyme"/>
    <property type="match status" value="1"/>
</dbReference>
<dbReference type="GO" id="GO:0016746">
    <property type="term" value="F:acyltransferase activity"/>
    <property type="evidence" value="ECO:0007669"/>
    <property type="project" value="UniProtKB-KW"/>
</dbReference>
<feature type="domain" description="Peptidase C45 hydrolase" evidence="1">
    <location>
        <begin position="100"/>
        <end position="304"/>
    </location>
</feature>
<dbReference type="InterPro" id="IPR005079">
    <property type="entry name" value="Peptidase_C45_hydrolase"/>
</dbReference>
<gene>
    <name evidence="2" type="ORF">BG258_11680</name>
</gene>
<keyword evidence="2" id="KW-0012">Acyltransferase</keyword>
<sequence length="339" mass="37868">MEELFVGVVELKGSYNDLGLTQSEEIKSSMLFEQLNLLQTLSTNTNSTKAQKILKTVSPGILEELKGIAKGLEMELDLIVKLYSGYDVSFPPMGCTTFINDNYYARNYDFSPELYDARLVFCNPTDGYASVGFSHSVIGRLDGMNERGLVVGLHFVNNHDKEEGFMATTIVRMLLDQCGCIKEAVDLISNIPHGYCYNYSITDPSGVGVVVEASPHKQVIRLGNSLSCTNHFESEILQEKNRREIQGSLKRKEYVNSLLKKKLSPISLYNNFNDGNSPLFFKYYKEYFGTLHTVIYSPKDLSLIIGVGESCEPIKVSLKDYLDGTLTIPGVIKGKININ</sequence>
<reference evidence="2 3" key="1">
    <citation type="submission" date="2016-09" db="EMBL/GenBank/DDBJ databases">
        <title>Draft genome sequence of the soil isolate, Lysinibacillus fusiformis M5, a potential hypoxanthine producer.</title>
        <authorList>
            <person name="Gallegos-Monterrosa R."/>
            <person name="Maroti G."/>
            <person name="Balint B."/>
            <person name="Kovacs A.T."/>
        </authorList>
    </citation>
    <scope>NUCLEOTIDE SEQUENCE [LARGE SCALE GENOMIC DNA]</scope>
    <source>
        <strain evidence="2 3">M5</strain>
    </source>
</reference>
<dbReference type="PANTHER" id="PTHR34180:SF1">
    <property type="entry name" value="BETA-ALANYL-DOPAMINE_CARCININE HYDROLASE"/>
    <property type="match status" value="1"/>
</dbReference>
<evidence type="ECO:0000259" key="1">
    <source>
        <dbReference type="Pfam" id="PF03417"/>
    </source>
</evidence>
<name>A0A1E4R7P8_9BACI</name>
<protein>
    <submittedName>
        <fullName evidence="2">Acyl-CoA--6-aminopenicillanic acid acyltransferase</fullName>
    </submittedName>
</protein>
<dbReference type="InterPro" id="IPR047801">
    <property type="entry name" value="Peptidase_C45"/>
</dbReference>
<dbReference type="Gene3D" id="3.60.60.10">
    <property type="entry name" value="Penicillin V Acylase, Chain A"/>
    <property type="match status" value="1"/>
</dbReference>
<keyword evidence="2" id="KW-0808">Transferase</keyword>
<comment type="caution">
    <text evidence="2">The sequence shown here is derived from an EMBL/GenBank/DDBJ whole genome shotgun (WGS) entry which is preliminary data.</text>
</comment>
<organism evidence="2 3">
    <name type="scientific">Lysinibacillus fusiformis</name>
    <dbReference type="NCBI Taxonomy" id="28031"/>
    <lineage>
        <taxon>Bacteria</taxon>
        <taxon>Bacillati</taxon>
        <taxon>Bacillota</taxon>
        <taxon>Bacilli</taxon>
        <taxon>Bacillales</taxon>
        <taxon>Bacillaceae</taxon>
        <taxon>Lysinibacillus</taxon>
    </lineage>
</organism>
<evidence type="ECO:0000313" key="2">
    <source>
        <dbReference type="EMBL" id="ODV56507.1"/>
    </source>
</evidence>
<dbReference type="Proteomes" id="UP000094784">
    <property type="component" value="Unassembled WGS sequence"/>
</dbReference>
<dbReference type="CDD" id="cd01935">
    <property type="entry name" value="Ntn_CGH_like"/>
    <property type="match status" value="1"/>
</dbReference>
<dbReference type="AlphaFoldDB" id="A0A1E4R7P8"/>